<dbReference type="GO" id="GO:0008641">
    <property type="term" value="F:ubiquitin-like modifier activating enzyme activity"/>
    <property type="evidence" value="ECO:0007669"/>
    <property type="project" value="InterPro"/>
</dbReference>
<dbReference type="SUPFAM" id="SSF69572">
    <property type="entry name" value="Activating enzymes of the ubiquitin-like proteins"/>
    <property type="match status" value="1"/>
</dbReference>
<dbReference type="AlphaFoldDB" id="A0A645IWN2"/>
<evidence type="ECO:0000313" key="1">
    <source>
        <dbReference type="EMBL" id="MPN55537.1"/>
    </source>
</evidence>
<gene>
    <name evidence="1" type="ORF">SDC9_203221</name>
</gene>
<proteinExistence type="predicted"/>
<organism evidence="1">
    <name type="scientific">bioreactor metagenome</name>
    <dbReference type="NCBI Taxonomy" id="1076179"/>
    <lineage>
        <taxon>unclassified sequences</taxon>
        <taxon>metagenomes</taxon>
        <taxon>ecological metagenomes</taxon>
    </lineage>
</organism>
<reference evidence="1" key="1">
    <citation type="submission" date="2019-08" db="EMBL/GenBank/DDBJ databases">
        <authorList>
            <person name="Kucharzyk K."/>
            <person name="Murdoch R.W."/>
            <person name="Higgins S."/>
            <person name="Loffler F."/>
        </authorList>
    </citation>
    <scope>NUCLEOTIDE SEQUENCE</scope>
</reference>
<protein>
    <submittedName>
        <fullName evidence="1">Uncharacterized protein</fullName>
    </submittedName>
</protein>
<accession>A0A645IWN2</accession>
<name>A0A645IWN2_9ZZZZ</name>
<dbReference type="InterPro" id="IPR035985">
    <property type="entry name" value="Ubiquitin-activating_enz"/>
</dbReference>
<dbReference type="EMBL" id="VSSQ01124925">
    <property type="protein sequence ID" value="MPN55537.1"/>
    <property type="molecule type" value="Genomic_DNA"/>
</dbReference>
<sequence length="84" mass="9320">MFGQVGVFYPSDRPLWESEDVPDKGIETETGNPPFTPAFVASLEVSEAIKILSDAENGLKGELVWFDMADIGSQRIRICRSDEN</sequence>
<comment type="caution">
    <text evidence="1">The sequence shown here is derived from an EMBL/GenBank/DDBJ whole genome shotgun (WGS) entry which is preliminary data.</text>
</comment>